<protein>
    <recommendedName>
        <fullName evidence="4">WW domain-containing protein</fullName>
    </recommendedName>
</protein>
<dbReference type="RefSeq" id="XP_069207350.1">
    <property type="nucleotide sequence ID" value="XM_069355279.1"/>
</dbReference>
<reference evidence="2 3" key="1">
    <citation type="submission" date="2023-08" db="EMBL/GenBank/DDBJ databases">
        <title>Annotated Genome Sequence of Vanrija albida AlHP1.</title>
        <authorList>
            <person name="Herzog R."/>
        </authorList>
    </citation>
    <scope>NUCLEOTIDE SEQUENCE [LARGE SCALE GENOMIC DNA]</scope>
    <source>
        <strain evidence="2 3">AlHP1</strain>
    </source>
</reference>
<comment type="caution">
    <text evidence="2">The sequence shown here is derived from an EMBL/GenBank/DDBJ whole genome shotgun (WGS) entry which is preliminary data.</text>
</comment>
<keyword evidence="3" id="KW-1185">Reference proteome</keyword>
<feature type="compositionally biased region" description="Polar residues" evidence="1">
    <location>
        <begin position="143"/>
        <end position="157"/>
    </location>
</feature>
<evidence type="ECO:0000313" key="2">
    <source>
        <dbReference type="EMBL" id="KAL1407406.1"/>
    </source>
</evidence>
<evidence type="ECO:0000313" key="3">
    <source>
        <dbReference type="Proteomes" id="UP001565368"/>
    </source>
</evidence>
<evidence type="ECO:0000256" key="1">
    <source>
        <dbReference type="SAM" id="MobiDB-lite"/>
    </source>
</evidence>
<proteinExistence type="predicted"/>
<dbReference type="Proteomes" id="UP001565368">
    <property type="component" value="Unassembled WGS sequence"/>
</dbReference>
<sequence length="420" mass="46197">MANPTPPHWFNFLNPPPTPSNSGWALSYTVYPLEQIPGFNKYGNLLVNFWSSDAPKYRYYNWDRDTSRPRWQPLSVYTHYRDGYSYPTFPRMSLGPSLGPFLGPSMPAILGERSPFPGYVMFLFDWNQRRHRALGIEPEEQTRTPNSTPGRSRTQGSPVVYYEPVTRPQIDTVEDLLALAEEWAANTTTFWLKYRWDNFYPTPPPSPTTFTLVPASPEVDELAGTVEKLGIGATTEQPNANEGEGRAPGSDDSYVLPSATSSEGEAAMQPAAKPAAKDENGAAHPEVEIVPVTAEEEEKSEEEWEEEMDAPVVVNADDAPVMEDTEGSPIMVTEEDAPADEAAQQATQSTSTLASTTGHLIATLTSVRGAIGDLSNAVRSTAAPSAQTIRDTSVVLAELTNELRVLQDMLHGQGRGFPYH</sequence>
<dbReference type="EMBL" id="JBBXJM010000005">
    <property type="protein sequence ID" value="KAL1407406.1"/>
    <property type="molecule type" value="Genomic_DNA"/>
</dbReference>
<feature type="region of interest" description="Disordered" evidence="1">
    <location>
        <begin position="136"/>
        <end position="157"/>
    </location>
</feature>
<feature type="region of interest" description="Disordered" evidence="1">
    <location>
        <begin position="231"/>
        <end position="285"/>
    </location>
</feature>
<organism evidence="2 3">
    <name type="scientific">Vanrija albida</name>
    <dbReference type="NCBI Taxonomy" id="181172"/>
    <lineage>
        <taxon>Eukaryota</taxon>
        <taxon>Fungi</taxon>
        <taxon>Dikarya</taxon>
        <taxon>Basidiomycota</taxon>
        <taxon>Agaricomycotina</taxon>
        <taxon>Tremellomycetes</taxon>
        <taxon>Trichosporonales</taxon>
        <taxon>Trichosporonaceae</taxon>
        <taxon>Vanrija</taxon>
    </lineage>
</organism>
<accession>A0ABR3PY81</accession>
<name>A0ABR3PY81_9TREE</name>
<evidence type="ECO:0008006" key="4">
    <source>
        <dbReference type="Google" id="ProtNLM"/>
    </source>
</evidence>
<dbReference type="GeneID" id="95987882"/>
<gene>
    <name evidence="2" type="ORF">Q8F55_006839</name>
</gene>
<feature type="compositionally biased region" description="Basic and acidic residues" evidence="1">
    <location>
        <begin position="275"/>
        <end position="285"/>
    </location>
</feature>